<keyword evidence="12" id="KW-1185">Reference proteome</keyword>
<dbReference type="GO" id="GO:0005886">
    <property type="term" value="C:plasma membrane"/>
    <property type="evidence" value="ECO:0007669"/>
    <property type="project" value="UniProtKB-SubCell"/>
</dbReference>
<evidence type="ECO:0000256" key="2">
    <source>
        <dbReference type="ARBA" id="ARBA00022448"/>
    </source>
</evidence>
<dbReference type="GO" id="GO:0022857">
    <property type="term" value="F:transmembrane transporter activity"/>
    <property type="evidence" value="ECO:0007669"/>
    <property type="project" value="TreeGrafter"/>
</dbReference>
<comment type="similarity">
    <text evidence="8">Belongs to the TRAP transporter small permease family.</text>
</comment>
<dbReference type="Pfam" id="PF04290">
    <property type="entry name" value="DctQ"/>
    <property type="match status" value="1"/>
</dbReference>
<evidence type="ECO:0000256" key="9">
    <source>
        <dbReference type="SAM" id="Phobius"/>
    </source>
</evidence>
<dbReference type="PANTHER" id="PTHR35011:SF2">
    <property type="entry name" value="2,3-DIKETO-L-GULONATE TRAP TRANSPORTER SMALL PERMEASE PROTEIN YIAM"/>
    <property type="match status" value="1"/>
</dbReference>
<protein>
    <submittedName>
        <fullName evidence="11">TRAP transporter small permease</fullName>
    </submittedName>
</protein>
<feature type="domain" description="Tripartite ATP-independent periplasmic transporters DctQ component" evidence="10">
    <location>
        <begin position="21"/>
        <end position="151"/>
    </location>
</feature>
<evidence type="ECO:0000259" key="10">
    <source>
        <dbReference type="Pfam" id="PF04290"/>
    </source>
</evidence>
<dbReference type="PANTHER" id="PTHR35011">
    <property type="entry name" value="2,3-DIKETO-L-GULONATE TRAP TRANSPORTER SMALL PERMEASE PROTEIN YIAM"/>
    <property type="match status" value="1"/>
</dbReference>
<proteinExistence type="inferred from homology"/>
<name>A0A926NNP7_9BACI</name>
<dbReference type="Proteomes" id="UP000626844">
    <property type="component" value="Unassembled WGS sequence"/>
</dbReference>
<keyword evidence="7 9" id="KW-0472">Membrane</keyword>
<dbReference type="AlphaFoldDB" id="A0A926NNP7"/>
<dbReference type="GO" id="GO:0015740">
    <property type="term" value="P:C4-dicarboxylate transport"/>
    <property type="evidence" value="ECO:0007669"/>
    <property type="project" value="TreeGrafter"/>
</dbReference>
<keyword evidence="4" id="KW-0997">Cell inner membrane</keyword>
<feature type="transmembrane region" description="Helical" evidence="9">
    <location>
        <begin position="41"/>
        <end position="62"/>
    </location>
</feature>
<keyword evidence="2" id="KW-0813">Transport</keyword>
<evidence type="ECO:0000313" key="12">
    <source>
        <dbReference type="Proteomes" id="UP000626844"/>
    </source>
</evidence>
<sequence length="160" mass="18049">MLKKWFNSIDDLLSLIALSGITVLTILNVFCRFILNNPIAWVEEVTLGLFVWLVFIGVSSAMKRDGHIGVDYFLKRMPKIFHILFTIIGSLSIYYVLVYVFIVLGLDLTSKASSKVTPVLAISYQWIDIAIPIGGILTTIHFTIKLLHSFQGDDEKGREI</sequence>
<dbReference type="EMBL" id="JACXAI010000049">
    <property type="protein sequence ID" value="MBD1383273.1"/>
    <property type="molecule type" value="Genomic_DNA"/>
</dbReference>
<evidence type="ECO:0000313" key="11">
    <source>
        <dbReference type="EMBL" id="MBD1383273.1"/>
    </source>
</evidence>
<feature type="transmembrane region" description="Helical" evidence="9">
    <location>
        <begin position="12"/>
        <end position="35"/>
    </location>
</feature>
<feature type="transmembrane region" description="Helical" evidence="9">
    <location>
        <begin position="126"/>
        <end position="148"/>
    </location>
</feature>
<keyword evidence="6 9" id="KW-1133">Transmembrane helix</keyword>
<dbReference type="InterPro" id="IPR055348">
    <property type="entry name" value="DctQ"/>
</dbReference>
<accession>A0A926NNP7</accession>
<keyword evidence="3" id="KW-1003">Cell membrane</keyword>
<evidence type="ECO:0000256" key="1">
    <source>
        <dbReference type="ARBA" id="ARBA00004429"/>
    </source>
</evidence>
<reference evidence="11" key="1">
    <citation type="submission" date="2020-09" db="EMBL/GenBank/DDBJ databases">
        <title>A novel bacterium of genus Bacillus, isolated from South China Sea.</title>
        <authorList>
            <person name="Huang H."/>
            <person name="Mo K."/>
            <person name="Hu Y."/>
        </authorList>
    </citation>
    <scope>NUCLEOTIDE SEQUENCE</scope>
    <source>
        <strain evidence="11">IB182487</strain>
    </source>
</reference>
<evidence type="ECO:0000256" key="5">
    <source>
        <dbReference type="ARBA" id="ARBA00022692"/>
    </source>
</evidence>
<feature type="transmembrane region" description="Helical" evidence="9">
    <location>
        <begin position="83"/>
        <end position="106"/>
    </location>
</feature>
<dbReference type="InterPro" id="IPR007387">
    <property type="entry name" value="TRAP_DctQ"/>
</dbReference>
<evidence type="ECO:0000256" key="3">
    <source>
        <dbReference type="ARBA" id="ARBA00022475"/>
    </source>
</evidence>
<keyword evidence="5 9" id="KW-0812">Transmembrane</keyword>
<evidence type="ECO:0000256" key="8">
    <source>
        <dbReference type="ARBA" id="ARBA00038436"/>
    </source>
</evidence>
<gene>
    <name evidence="11" type="ORF">IC621_24095</name>
</gene>
<comment type="caution">
    <text evidence="11">The sequence shown here is derived from an EMBL/GenBank/DDBJ whole genome shotgun (WGS) entry which is preliminary data.</text>
</comment>
<evidence type="ECO:0000256" key="7">
    <source>
        <dbReference type="ARBA" id="ARBA00023136"/>
    </source>
</evidence>
<evidence type="ECO:0000256" key="4">
    <source>
        <dbReference type="ARBA" id="ARBA00022519"/>
    </source>
</evidence>
<dbReference type="RefSeq" id="WP_191162282.1">
    <property type="nucleotide sequence ID" value="NZ_JACXAI010000049.1"/>
</dbReference>
<evidence type="ECO:0000256" key="6">
    <source>
        <dbReference type="ARBA" id="ARBA00022989"/>
    </source>
</evidence>
<organism evidence="11 12">
    <name type="scientific">Metabacillus arenae</name>
    <dbReference type="NCBI Taxonomy" id="2771434"/>
    <lineage>
        <taxon>Bacteria</taxon>
        <taxon>Bacillati</taxon>
        <taxon>Bacillota</taxon>
        <taxon>Bacilli</taxon>
        <taxon>Bacillales</taxon>
        <taxon>Bacillaceae</taxon>
        <taxon>Metabacillus</taxon>
    </lineage>
</organism>
<comment type="subcellular location">
    <subcellularLocation>
        <location evidence="1">Cell inner membrane</location>
        <topology evidence="1">Multi-pass membrane protein</topology>
    </subcellularLocation>
</comment>